<dbReference type="AlphaFoldDB" id="A0AAF0JMD3"/>
<dbReference type="Proteomes" id="UP001218895">
    <property type="component" value="Chromosome"/>
</dbReference>
<proteinExistence type="predicted"/>
<reference evidence="1" key="1">
    <citation type="submission" date="2022-01" db="EMBL/GenBank/DDBJ databases">
        <title>Complete genome of Methanomicrobium antiquum DSM 21220.</title>
        <authorList>
            <person name="Chen S.-C."/>
            <person name="You Y.-T."/>
            <person name="Zhou Y.-Z."/>
            <person name="Lai M.-C."/>
        </authorList>
    </citation>
    <scope>NUCLEOTIDE SEQUENCE</scope>
    <source>
        <strain evidence="1">DSM 21220</strain>
    </source>
</reference>
<dbReference type="EMBL" id="CP091092">
    <property type="protein sequence ID" value="WFN36415.1"/>
    <property type="molecule type" value="Genomic_DNA"/>
</dbReference>
<gene>
    <name evidence="1" type="ORF">L1994_09735</name>
</gene>
<protein>
    <submittedName>
        <fullName evidence="1">Uncharacterized protein</fullName>
    </submittedName>
</protein>
<dbReference type="KEGG" id="manq:L1994_09735"/>
<keyword evidence="2" id="KW-1185">Reference proteome</keyword>
<evidence type="ECO:0000313" key="1">
    <source>
        <dbReference type="EMBL" id="WFN36415.1"/>
    </source>
</evidence>
<dbReference type="RefSeq" id="WP_278099251.1">
    <property type="nucleotide sequence ID" value="NZ_CP091092.1"/>
</dbReference>
<organism evidence="1 2">
    <name type="scientific">Methanomicrobium antiquum</name>
    <dbReference type="NCBI Taxonomy" id="487686"/>
    <lineage>
        <taxon>Archaea</taxon>
        <taxon>Methanobacteriati</taxon>
        <taxon>Methanobacteriota</taxon>
        <taxon>Stenosarchaea group</taxon>
        <taxon>Methanomicrobia</taxon>
        <taxon>Methanomicrobiales</taxon>
        <taxon>Methanomicrobiaceae</taxon>
        <taxon>Methanomicrobium</taxon>
    </lineage>
</organism>
<sequence>MADSKEVWISDTCIIIDLFNAGILSHLFSLKYTIKTTDFVISELLSVDKNLLKDFDVVATPAEEIKEISTIHKSLQSKNSVIGTTSISKPFKFISSLLLSVII</sequence>
<evidence type="ECO:0000313" key="2">
    <source>
        <dbReference type="Proteomes" id="UP001218895"/>
    </source>
</evidence>
<dbReference type="GeneID" id="79950679"/>
<accession>A0AAF0JMD3</accession>
<name>A0AAF0JMD3_9EURY</name>